<dbReference type="OrthoDB" id="407979at2"/>
<dbReference type="AlphaFoldDB" id="A0A501WNA1"/>
<dbReference type="PROSITE" id="PS50943">
    <property type="entry name" value="HTH_CROC1"/>
    <property type="match status" value="1"/>
</dbReference>
<comment type="caution">
    <text evidence="2">The sequence shown here is derived from an EMBL/GenBank/DDBJ whole genome shotgun (WGS) entry which is preliminary data.</text>
</comment>
<gene>
    <name evidence="2" type="ORF">FJM51_20385</name>
</gene>
<evidence type="ECO:0000259" key="1">
    <source>
        <dbReference type="PROSITE" id="PS50943"/>
    </source>
</evidence>
<organism evidence="2 3">
    <name type="scientific">Amaricoccus solimangrovi</name>
    <dbReference type="NCBI Taxonomy" id="2589815"/>
    <lineage>
        <taxon>Bacteria</taxon>
        <taxon>Pseudomonadati</taxon>
        <taxon>Pseudomonadota</taxon>
        <taxon>Alphaproteobacteria</taxon>
        <taxon>Rhodobacterales</taxon>
        <taxon>Paracoccaceae</taxon>
        <taxon>Amaricoccus</taxon>
    </lineage>
</organism>
<dbReference type="InterPro" id="IPR010982">
    <property type="entry name" value="Lambda_DNA-bd_dom_sf"/>
</dbReference>
<dbReference type="SMART" id="SM00530">
    <property type="entry name" value="HTH_XRE"/>
    <property type="match status" value="1"/>
</dbReference>
<evidence type="ECO:0000313" key="3">
    <source>
        <dbReference type="Proteomes" id="UP000319255"/>
    </source>
</evidence>
<dbReference type="SUPFAM" id="SSF47413">
    <property type="entry name" value="lambda repressor-like DNA-binding domains"/>
    <property type="match status" value="1"/>
</dbReference>
<sequence length="113" mass="12409">MSETITIDRAEYDRLVALAEDAEDLRAVADFRARLEAGEEELMPAEFADRILDGESPLRVWREYRGLSQAELARRSGINRVVIADVEAGRKGGSVATFKATAEALGVTIDDLV</sequence>
<keyword evidence="3" id="KW-1185">Reference proteome</keyword>
<feature type="domain" description="HTH cro/C1-type" evidence="1">
    <location>
        <begin position="58"/>
        <end position="112"/>
    </location>
</feature>
<dbReference type="Pfam" id="PF13560">
    <property type="entry name" value="HTH_31"/>
    <property type="match status" value="1"/>
</dbReference>
<accession>A0A501WNA1</accession>
<dbReference type="Gene3D" id="1.10.260.40">
    <property type="entry name" value="lambda repressor-like DNA-binding domains"/>
    <property type="match status" value="1"/>
</dbReference>
<dbReference type="RefSeq" id="WP_140455974.1">
    <property type="nucleotide sequence ID" value="NZ_VFRP01000033.1"/>
</dbReference>
<reference evidence="2 3" key="1">
    <citation type="submission" date="2019-06" db="EMBL/GenBank/DDBJ databases">
        <title>A novel bacterium of genus Amaricoccus, isolated from marine sediment.</title>
        <authorList>
            <person name="Huang H."/>
            <person name="Mo K."/>
            <person name="Hu Y."/>
        </authorList>
    </citation>
    <scope>NUCLEOTIDE SEQUENCE [LARGE SCALE GENOMIC DNA]</scope>
    <source>
        <strain evidence="2 3">HB172011</strain>
    </source>
</reference>
<dbReference type="CDD" id="cd00093">
    <property type="entry name" value="HTH_XRE"/>
    <property type="match status" value="1"/>
</dbReference>
<dbReference type="Proteomes" id="UP000319255">
    <property type="component" value="Unassembled WGS sequence"/>
</dbReference>
<dbReference type="InterPro" id="IPR001387">
    <property type="entry name" value="Cro/C1-type_HTH"/>
</dbReference>
<name>A0A501WNA1_9RHOB</name>
<proteinExistence type="predicted"/>
<protein>
    <submittedName>
        <fullName evidence="2">Helix-turn-helix transcriptional regulator</fullName>
    </submittedName>
</protein>
<dbReference type="EMBL" id="VFRP01000033">
    <property type="protein sequence ID" value="TPE47216.1"/>
    <property type="molecule type" value="Genomic_DNA"/>
</dbReference>
<evidence type="ECO:0000313" key="2">
    <source>
        <dbReference type="EMBL" id="TPE47216.1"/>
    </source>
</evidence>
<dbReference type="GO" id="GO:0003677">
    <property type="term" value="F:DNA binding"/>
    <property type="evidence" value="ECO:0007669"/>
    <property type="project" value="InterPro"/>
</dbReference>